<dbReference type="Pfam" id="PF21848">
    <property type="entry name" value="DUF6907"/>
    <property type="match status" value="1"/>
</dbReference>
<protein>
    <submittedName>
        <fullName evidence="1">Uncharacterized protein</fullName>
    </submittedName>
</protein>
<organism evidence="1 2">
    <name type="scientific">Sphaerisporangium flaviroseum</name>
    <dbReference type="NCBI Taxonomy" id="509199"/>
    <lineage>
        <taxon>Bacteria</taxon>
        <taxon>Bacillati</taxon>
        <taxon>Actinomycetota</taxon>
        <taxon>Actinomycetes</taxon>
        <taxon>Streptosporangiales</taxon>
        <taxon>Streptosporangiaceae</taxon>
        <taxon>Sphaerisporangium</taxon>
    </lineage>
</organism>
<comment type="caution">
    <text evidence="1">The sequence shown here is derived from an EMBL/GenBank/DDBJ whole genome shotgun (WGS) entry which is preliminary data.</text>
</comment>
<evidence type="ECO:0000313" key="2">
    <source>
        <dbReference type="Proteomes" id="UP001500888"/>
    </source>
</evidence>
<gene>
    <name evidence="1" type="ORF">GCM10022226_60880</name>
</gene>
<evidence type="ECO:0000313" key="1">
    <source>
        <dbReference type="EMBL" id="GAA3831596.1"/>
    </source>
</evidence>
<dbReference type="EMBL" id="BAAAZR010000029">
    <property type="protein sequence ID" value="GAA3831596.1"/>
    <property type="molecule type" value="Genomic_DNA"/>
</dbReference>
<keyword evidence="2" id="KW-1185">Reference proteome</keyword>
<reference evidence="2" key="1">
    <citation type="journal article" date="2019" name="Int. J. Syst. Evol. Microbiol.">
        <title>The Global Catalogue of Microorganisms (GCM) 10K type strain sequencing project: providing services to taxonomists for standard genome sequencing and annotation.</title>
        <authorList>
            <consortium name="The Broad Institute Genomics Platform"/>
            <consortium name="The Broad Institute Genome Sequencing Center for Infectious Disease"/>
            <person name="Wu L."/>
            <person name="Ma J."/>
        </authorList>
    </citation>
    <scope>NUCLEOTIDE SEQUENCE [LARGE SCALE GENOMIC DNA]</scope>
    <source>
        <strain evidence="2">JCM 16908</strain>
    </source>
</reference>
<dbReference type="Proteomes" id="UP001500888">
    <property type="component" value="Unassembled WGS sequence"/>
</dbReference>
<name>A0ABP7J1H8_9ACTN</name>
<dbReference type="RefSeq" id="WP_344947909.1">
    <property type="nucleotide sequence ID" value="NZ_BAAAZR010000029.1"/>
</dbReference>
<proteinExistence type="predicted"/>
<accession>A0ABP7J1H8</accession>
<sequence>MDTASTPAADCPTWCTSAHDAPATRDYHVHSVAWIDAPEGHDAVSVAVARIDTTPHGATPHIVITAHQRSDTTSATLPPADARALAVALTALRPSEETSALVQALTEAADMIDTIVAGQ</sequence>
<dbReference type="InterPro" id="IPR054202">
    <property type="entry name" value="DUF6907"/>
</dbReference>